<evidence type="ECO:0000313" key="3">
    <source>
        <dbReference type="Proteomes" id="UP001139516"/>
    </source>
</evidence>
<proteinExistence type="predicted"/>
<dbReference type="Gene3D" id="3.30.70.920">
    <property type="match status" value="1"/>
</dbReference>
<name>A0A9X1Y7T5_9PROT</name>
<sequence length="87" mass="9640">MRAIFVFFKCEPGRAYAVARDMADTVEELSEMHSVSGPYDLLGKFYLEADRDIGLFVVERLQTMPGVKDTQTIQAFNAFTGGAGRQG</sequence>
<keyword evidence="3" id="KW-1185">Reference proteome</keyword>
<accession>A0A9X1Y7T5</accession>
<evidence type="ECO:0000259" key="1">
    <source>
        <dbReference type="Pfam" id="PF01037"/>
    </source>
</evidence>
<protein>
    <submittedName>
        <fullName evidence="2">Lrp/AsnC ligand binding domain-containing protein</fullName>
    </submittedName>
</protein>
<dbReference type="InterPro" id="IPR019887">
    <property type="entry name" value="Tscrpt_reg_AsnC/Lrp_C"/>
</dbReference>
<reference evidence="2" key="1">
    <citation type="submission" date="2022-04" db="EMBL/GenBank/DDBJ databases">
        <title>Roseomonas acroporae sp. nov., isolated from coral Acropora digitifera.</title>
        <authorList>
            <person name="Sun H."/>
        </authorList>
    </citation>
    <scope>NUCLEOTIDE SEQUENCE</scope>
    <source>
        <strain evidence="2">NAR14</strain>
    </source>
</reference>
<dbReference type="InterPro" id="IPR011008">
    <property type="entry name" value="Dimeric_a/b-barrel"/>
</dbReference>
<feature type="domain" description="Transcription regulator AsnC/Lrp ligand binding" evidence="1">
    <location>
        <begin position="7"/>
        <end position="74"/>
    </location>
</feature>
<dbReference type="SUPFAM" id="SSF54909">
    <property type="entry name" value="Dimeric alpha+beta barrel"/>
    <property type="match status" value="1"/>
</dbReference>
<gene>
    <name evidence="2" type="ORF">M0638_04680</name>
</gene>
<dbReference type="AlphaFoldDB" id="A0A9X1Y7T5"/>
<dbReference type="Proteomes" id="UP001139516">
    <property type="component" value="Unassembled WGS sequence"/>
</dbReference>
<evidence type="ECO:0000313" key="2">
    <source>
        <dbReference type="EMBL" id="MCK8783677.1"/>
    </source>
</evidence>
<dbReference type="EMBL" id="JALPRX010000015">
    <property type="protein sequence ID" value="MCK8783677.1"/>
    <property type="molecule type" value="Genomic_DNA"/>
</dbReference>
<dbReference type="RefSeq" id="WP_248665799.1">
    <property type="nucleotide sequence ID" value="NZ_JALPRX010000015.1"/>
</dbReference>
<organism evidence="2 3">
    <name type="scientific">Roseomonas acroporae</name>
    <dbReference type="NCBI Taxonomy" id="2937791"/>
    <lineage>
        <taxon>Bacteria</taxon>
        <taxon>Pseudomonadati</taxon>
        <taxon>Pseudomonadota</taxon>
        <taxon>Alphaproteobacteria</taxon>
        <taxon>Acetobacterales</taxon>
        <taxon>Roseomonadaceae</taxon>
        <taxon>Roseomonas</taxon>
    </lineage>
</organism>
<dbReference type="Pfam" id="PF01037">
    <property type="entry name" value="AsnC_trans_reg"/>
    <property type="match status" value="1"/>
</dbReference>
<comment type="caution">
    <text evidence="2">The sequence shown here is derived from an EMBL/GenBank/DDBJ whole genome shotgun (WGS) entry which is preliminary data.</text>
</comment>